<dbReference type="EMBL" id="CP054212">
    <property type="protein sequence ID" value="QKJ85706.1"/>
    <property type="molecule type" value="Genomic_DNA"/>
</dbReference>
<feature type="signal peptide" evidence="1">
    <location>
        <begin position="1"/>
        <end position="22"/>
    </location>
</feature>
<dbReference type="Proteomes" id="UP000505325">
    <property type="component" value="Chromosome"/>
</dbReference>
<dbReference type="KEGG" id="pmak:PMPD1_0734"/>
<reference evidence="2 3" key="1">
    <citation type="submission" date="2020-06" db="EMBL/GenBank/DDBJ databases">
        <title>Genome sequence of Paramixta manurensis strain PD-1.</title>
        <authorList>
            <person name="Lee C.W."/>
            <person name="Kim J."/>
        </authorList>
    </citation>
    <scope>NUCLEOTIDE SEQUENCE [LARGE SCALE GENOMIC DNA]</scope>
    <source>
        <strain evidence="2 3">PD-1</strain>
    </source>
</reference>
<dbReference type="AlphaFoldDB" id="A0A6M8U4X9"/>
<accession>A0A6M8U4X9</accession>
<evidence type="ECO:0000313" key="2">
    <source>
        <dbReference type="EMBL" id="QKJ85706.1"/>
    </source>
</evidence>
<evidence type="ECO:0000313" key="3">
    <source>
        <dbReference type="Proteomes" id="UP000505325"/>
    </source>
</evidence>
<keyword evidence="3" id="KW-1185">Reference proteome</keyword>
<proteinExistence type="predicted"/>
<sequence length="257" mass="29156">MTKFLIRMFVIYFFMLPFSSWAAGEDTLAKYNSFDTVSGLLENNQYKKQLQALLGADFSTFYNNFDVIAAPHETTGKGLFVEGWLQDLRLENASAMVIQPDGKLYTAWVVPGNEKIEYRTNDSQSKGIQSDLLAWSKRFTNLTFNEKTYPAGFIDKEPKTRHLDTAKFNVKVTLQCNVDNKVCDRAVYEGTRKSDGAKLILKGKVIRATCDEVICPINSYEFKNKNTTYMLETVSPALVVIVNNKMVLNEKGSWSDN</sequence>
<dbReference type="RefSeq" id="WP_354292777.1">
    <property type="nucleotide sequence ID" value="NZ_CP054212.1"/>
</dbReference>
<protein>
    <submittedName>
        <fullName evidence="2">Uncharacterized protein</fullName>
    </submittedName>
</protein>
<organism evidence="2 3">
    <name type="scientific">Paramixta manurensis</name>
    <dbReference type="NCBI Taxonomy" id="2740817"/>
    <lineage>
        <taxon>Bacteria</taxon>
        <taxon>Pseudomonadati</taxon>
        <taxon>Pseudomonadota</taxon>
        <taxon>Gammaproteobacteria</taxon>
        <taxon>Enterobacterales</taxon>
        <taxon>Erwiniaceae</taxon>
        <taxon>Paramixta</taxon>
    </lineage>
</organism>
<gene>
    <name evidence="2" type="ORF">PMPD1_0734</name>
</gene>
<evidence type="ECO:0000256" key="1">
    <source>
        <dbReference type="SAM" id="SignalP"/>
    </source>
</evidence>
<keyword evidence="1" id="KW-0732">Signal</keyword>
<name>A0A6M8U4X9_9GAMM</name>
<feature type="chain" id="PRO_5026732397" evidence="1">
    <location>
        <begin position="23"/>
        <end position="257"/>
    </location>
</feature>